<sequence>MSFRDISHKNKSLTIHKAVSEPHFNEKTVLVTSTWDYVDLWLKRAGKHDARFFWNQAHSFYDATLLLPKVSAPLTAYYCFLNATKALLLTKGVNFSDQHGVSGFTIGGQTSLSNEKVKFKTGGILPALCQHLGEATNGEIYTLKDLLYNLPNIHRAFDLTYSSDPELFIPIYNPRIVRSMTTHESWFCAELRDKFANQHTIN</sequence>
<name>A0A7X4WEQ9_9GAMM</name>
<evidence type="ECO:0000313" key="1">
    <source>
        <dbReference type="EMBL" id="NAW67313.1"/>
    </source>
</evidence>
<dbReference type="AlphaFoldDB" id="A0A7X4WEQ9"/>
<dbReference type="Proteomes" id="UP000465712">
    <property type="component" value="Unassembled WGS sequence"/>
</dbReference>
<accession>A0A7X4WEQ9</accession>
<evidence type="ECO:0000313" key="2">
    <source>
        <dbReference type="Proteomes" id="UP000465712"/>
    </source>
</evidence>
<dbReference type="InterPro" id="IPR026988">
    <property type="entry name" value="YaaC-like"/>
</dbReference>
<gene>
    <name evidence="1" type="ORF">CAG72_19135</name>
</gene>
<reference evidence="1 2" key="1">
    <citation type="submission" date="2017-05" db="EMBL/GenBank/DDBJ databases">
        <title>High clonality and local adaptation shapes Vibrionaceae linages within an endangered oasis.</title>
        <authorList>
            <person name="Vazquez-Rosas-Landa M."/>
        </authorList>
    </citation>
    <scope>NUCLEOTIDE SEQUENCE [LARGE SCALE GENOMIC DNA]</scope>
    <source>
        <strain evidence="1 2">P46_P4S1P180</strain>
    </source>
</reference>
<dbReference type="RefSeq" id="WP_202602137.1">
    <property type="nucleotide sequence ID" value="NZ_WXWW01000273.1"/>
</dbReference>
<organism evidence="1 2">
    <name type="scientific">Photobacterium halotolerans</name>
    <dbReference type="NCBI Taxonomy" id="265726"/>
    <lineage>
        <taxon>Bacteria</taxon>
        <taxon>Pseudomonadati</taxon>
        <taxon>Pseudomonadota</taxon>
        <taxon>Gammaproteobacteria</taxon>
        <taxon>Vibrionales</taxon>
        <taxon>Vibrionaceae</taxon>
        <taxon>Photobacterium</taxon>
    </lineage>
</organism>
<proteinExistence type="predicted"/>
<feature type="non-terminal residue" evidence="1">
    <location>
        <position position="202"/>
    </location>
</feature>
<dbReference type="Pfam" id="PF14175">
    <property type="entry name" value="YaaC"/>
    <property type="match status" value="1"/>
</dbReference>
<dbReference type="EMBL" id="WXWW01000273">
    <property type="protein sequence ID" value="NAW67313.1"/>
    <property type="molecule type" value="Genomic_DNA"/>
</dbReference>
<protein>
    <submittedName>
        <fullName evidence="1">Uncharacterized protein</fullName>
    </submittedName>
</protein>
<comment type="caution">
    <text evidence="1">The sequence shown here is derived from an EMBL/GenBank/DDBJ whole genome shotgun (WGS) entry which is preliminary data.</text>
</comment>